<dbReference type="OrthoDB" id="10271145at2759"/>
<organism evidence="1 2">
    <name type="scientific">Rhizopus oryzae</name>
    <name type="common">Mucormycosis agent</name>
    <name type="synonym">Rhizopus arrhizus var. delemar</name>
    <dbReference type="NCBI Taxonomy" id="64495"/>
    <lineage>
        <taxon>Eukaryota</taxon>
        <taxon>Fungi</taxon>
        <taxon>Fungi incertae sedis</taxon>
        <taxon>Mucoromycota</taxon>
        <taxon>Mucoromycotina</taxon>
        <taxon>Mucoromycetes</taxon>
        <taxon>Mucorales</taxon>
        <taxon>Mucorineae</taxon>
        <taxon>Rhizopodaceae</taxon>
        <taxon>Rhizopus</taxon>
    </lineage>
</organism>
<accession>A0A9P6X2K8</accession>
<keyword evidence="2" id="KW-1185">Reference proteome</keyword>
<evidence type="ECO:0000313" key="1">
    <source>
        <dbReference type="EMBL" id="KAG1303943.1"/>
    </source>
</evidence>
<proteinExistence type="predicted"/>
<gene>
    <name evidence="1" type="ORF">G6F64_009637</name>
</gene>
<reference evidence="1" key="1">
    <citation type="journal article" date="2020" name="Microb. Genom.">
        <title>Genetic diversity of clinical and environmental Mucorales isolates obtained from an investigation of mucormycosis cases among solid organ transplant recipients.</title>
        <authorList>
            <person name="Nguyen M.H."/>
            <person name="Kaul D."/>
            <person name="Muto C."/>
            <person name="Cheng S.J."/>
            <person name="Richter R.A."/>
            <person name="Bruno V.M."/>
            <person name="Liu G."/>
            <person name="Beyhan S."/>
            <person name="Sundermann A.J."/>
            <person name="Mounaud S."/>
            <person name="Pasculle A.W."/>
            <person name="Nierman W.C."/>
            <person name="Driscoll E."/>
            <person name="Cumbie R."/>
            <person name="Clancy C.J."/>
            <person name="Dupont C.L."/>
        </authorList>
    </citation>
    <scope>NUCLEOTIDE SEQUENCE</scope>
    <source>
        <strain evidence="1">GL11</strain>
    </source>
</reference>
<protein>
    <submittedName>
        <fullName evidence="1">Uncharacterized protein</fullName>
    </submittedName>
</protein>
<dbReference type="AlphaFoldDB" id="A0A9P6X2K8"/>
<dbReference type="Proteomes" id="UP000716291">
    <property type="component" value="Unassembled WGS sequence"/>
</dbReference>
<name>A0A9P6X2K8_RHIOR</name>
<dbReference type="EMBL" id="JAANQT010001794">
    <property type="protein sequence ID" value="KAG1303943.1"/>
    <property type="molecule type" value="Genomic_DNA"/>
</dbReference>
<comment type="caution">
    <text evidence="1">The sequence shown here is derived from an EMBL/GenBank/DDBJ whole genome shotgun (WGS) entry which is preliminary data.</text>
</comment>
<sequence>MMKKPNSQPKVNIESSHVIPIETGPTITMEAIIRADNLDKLNIVCTTTNISAINAIKFKRFSLKPLHHPGTQQTTLHLGLPEIKSTFPVQAFKMEGARALRETTEKNDFMCKIDLKDACTLVALPHIQSFEVNSQLKFDKRTRQLL</sequence>
<evidence type="ECO:0000313" key="2">
    <source>
        <dbReference type="Proteomes" id="UP000716291"/>
    </source>
</evidence>